<dbReference type="PANTHER" id="PTHR39469:SF1">
    <property type="entry name" value="DUF4203 DOMAIN-CONTAINING PROTEIN"/>
    <property type="match status" value="1"/>
</dbReference>
<comment type="caution">
    <text evidence="9">The sequence shown here is derived from an EMBL/GenBank/DDBJ whole genome shotgun (WGS) entry which is preliminary data.</text>
</comment>
<dbReference type="OrthoDB" id="102260at2759"/>
<feature type="chain" id="PRO_5008889322" description="TM7S3/TM198-like domain-containing protein" evidence="7">
    <location>
        <begin position="30"/>
        <end position="890"/>
    </location>
</feature>
<gene>
    <name evidence="9" type="ORF">A0H81_00852</name>
</gene>
<keyword evidence="3 6" id="KW-1133">Transmembrane helix</keyword>
<feature type="compositionally biased region" description="Low complexity" evidence="5">
    <location>
        <begin position="94"/>
        <end position="117"/>
    </location>
</feature>
<keyword evidence="7" id="KW-0732">Signal</keyword>
<evidence type="ECO:0000256" key="2">
    <source>
        <dbReference type="ARBA" id="ARBA00022692"/>
    </source>
</evidence>
<feature type="compositionally biased region" description="Polar residues" evidence="5">
    <location>
        <begin position="824"/>
        <end position="834"/>
    </location>
</feature>
<dbReference type="EMBL" id="LUGG01000001">
    <property type="protein sequence ID" value="OBZ78794.1"/>
    <property type="molecule type" value="Genomic_DNA"/>
</dbReference>
<feature type="domain" description="TM7S3/TM198-like" evidence="8">
    <location>
        <begin position="134"/>
        <end position="343"/>
    </location>
</feature>
<feature type="compositionally biased region" description="Basic and acidic residues" evidence="5">
    <location>
        <begin position="551"/>
        <end position="560"/>
    </location>
</feature>
<dbReference type="STRING" id="5627.A0A1C7MUV7"/>
<dbReference type="AlphaFoldDB" id="A0A1C7MUV7"/>
<feature type="region of interest" description="Disordered" evidence="5">
    <location>
        <begin position="94"/>
        <end position="118"/>
    </location>
</feature>
<evidence type="ECO:0000259" key="8">
    <source>
        <dbReference type="Pfam" id="PF13886"/>
    </source>
</evidence>
<feature type="region of interest" description="Disordered" evidence="5">
    <location>
        <begin position="636"/>
        <end position="702"/>
    </location>
</feature>
<evidence type="ECO:0000256" key="5">
    <source>
        <dbReference type="SAM" id="MobiDB-lite"/>
    </source>
</evidence>
<feature type="compositionally biased region" description="Basic and acidic residues" evidence="5">
    <location>
        <begin position="838"/>
        <end position="848"/>
    </location>
</feature>
<feature type="transmembrane region" description="Helical" evidence="6">
    <location>
        <begin position="190"/>
        <end position="211"/>
    </location>
</feature>
<feature type="compositionally biased region" description="Basic and acidic residues" evidence="5">
    <location>
        <begin position="382"/>
        <end position="391"/>
    </location>
</feature>
<dbReference type="Proteomes" id="UP000092993">
    <property type="component" value="Unassembled WGS sequence"/>
</dbReference>
<feature type="compositionally biased region" description="Low complexity" evidence="5">
    <location>
        <begin position="514"/>
        <end position="547"/>
    </location>
</feature>
<evidence type="ECO:0000256" key="3">
    <source>
        <dbReference type="ARBA" id="ARBA00022989"/>
    </source>
</evidence>
<keyword evidence="4 6" id="KW-0472">Membrane</keyword>
<dbReference type="Pfam" id="PF13886">
    <property type="entry name" value="TM7S3_TM198"/>
    <property type="match status" value="1"/>
</dbReference>
<feature type="region of interest" description="Disordered" evidence="5">
    <location>
        <begin position="511"/>
        <end position="589"/>
    </location>
</feature>
<feature type="region of interest" description="Disordered" evidence="5">
    <location>
        <begin position="453"/>
        <end position="490"/>
    </location>
</feature>
<organism evidence="9 10">
    <name type="scientific">Grifola frondosa</name>
    <name type="common">Maitake</name>
    <name type="synonym">Polyporus frondosus</name>
    <dbReference type="NCBI Taxonomy" id="5627"/>
    <lineage>
        <taxon>Eukaryota</taxon>
        <taxon>Fungi</taxon>
        <taxon>Dikarya</taxon>
        <taxon>Basidiomycota</taxon>
        <taxon>Agaricomycotina</taxon>
        <taxon>Agaricomycetes</taxon>
        <taxon>Polyporales</taxon>
        <taxon>Grifolaceae</taxon>
        <taxon>Grifola</taxon>
    </lineage>
</organism>
<feature type="compositionally biased region" description="Low complexity" evidence="5">
    <location>
        <begin position="849"/>
        <end position="859"/>
    </location>
</feature>
<evidence type="ECO:0000256" key="6">
    <source>
        <dbReference type="SAM" id="Phobius"/>
    </source>
</evidence>
<dbReference type="OMA" id="MSTMKVE"/>
<dbReference type="InterPro" id="IPR025256">
    <property type="entry name" value="TM7S3/TM198-like_dom"/>
</dbReference>
<sequence length="890" mass="96833">MPPHARTSWSSHPFRACLLALFLLTSVAAQSTLTQTSANSTVTPAPTSSNASLSLTTSFATITTTLHSGTQNISLTTAIPIVFNVTVSRTQSTNATATNSTTSATSTSTSASASATSDPIHLDTKIDPAFGVLGAILILTGIPSAFLGHKNRWTSFFLIGFYTLSLVCLVLILKFGVLQAINPPSRTLRGLFVLACGVAGIAGGGIAIFFWKVAKYFIGAWGGFAFALWIQCFRNGGLIGPIGFRWIMYIVAALLGFVLCTIPKLHYYVLLISTAFVGASAIMLGVDCYTTAGLKEFYIWNLGFDTLFPKFTNNGIKFPVSQVMEIELGLMGAISIMGIAVQFQILKILQRKLKEIKAEQKRQNDDAEARAAARLASLDVEKEQWDREHPTLPKHGRTDSSFSMTSPLMKDGGDFRSPDADHSAFTLVSTPRMRYQSGVSDFMAAPTPTDELNRAASKQLQSPGALPALDLGGGIGNDAPATPVDPEDASRREALLQEIQTIRRSIELLKAETPDPSSSSNSRHPSLTSRHTLSYDFSSPAPSSSHLRPPRQRDPRDRIQSMELSNLSHSSTDYSAGIGRPTSAPLRDDNWDTYVHDRKLFQPPSGVTAPIPTTPVNPTSRVPVSPAVAEALQMRQKRESVLTNPPGRASPDKWLSTPMDLLSTPKETPSSEDAPLVLRAHHKKSNSQAGQQPQPQPQNVPVTILPPRKAIAQPVPQSPEVMPRVKTFEELVERHREKIHELQAPLTQVEKEHADVLAARSRWEKAKASEKRAVSQRQAEQATALAKEGKRRPSDEAAPETPGNGHSSSRQHSRTLSADVLSQVPGNQGSSKRMSTMKVEDWQKHRLEASPLLEPSASASKRRSGVPFPETQDRSRDKRRMSGLPRSPLN</sequence>
<protein>
    <recommendedName>
        <fullName evidence="8">TM7S3/TM198-like domain-containing protein</fullName>
    </recommendedName>
</protein>
<evidence type="ECO:0000313" key="10">
    <source>
        <dbReference type="Proteomes" id="UP000092993"/>
    </source>
</evidence>
<feature type="transmembrane region" description="Helical" evidence="6">
    <location>
        <begin position="267"/>
        <end position="286"/>
    </location>
</feature>
<accession>A0A1C7MUV7</accession>
<comment type="subcellular location">
    <subcellularLocation>
        <location evidence="1">Membrane</location>
        <topology evidence="1">Multi-pass membrane protein</topology>
    </subcellularLocation>
</comment>
<feature type="transmembrane region" description="Helical" evidence="6">
    <location>
        <begin position="242"/>
        <end position="260"/>
    </location>
</feature>
<feature type="transmembrane region" description="Helical" evidence="6">
    <location>
        <begin position="218"/>
        <end position="236"/>
    </location>
</feature>
<evidence type="ECO:0000313" key="9">
    <source>
        <dbReference type="EMBL" id="OBZ78794.1"/>
    </source>
</evidence>
<feature type="region of interest" description="Disordered" evidence="5">
    <location>
        <begin position="382"/>
        <end position="417"/>
    </location>
</feature>
<feature type="compositionally biased region" description="Polar residues" evidence="5">
    <location>
        <begin position="804"/>
        <end position="816"/>
    </location>
</feature>
<feature type="compositionally biased region" description="Basic and acidic residues" evidence="5">
    <location>
        <begin position="761"/>
        <end position="773"/>
    </location>
</feature>
<name>A0A1C7MUV7_GRIFR</name>
<feature type="transmembrane region" description="Helical" evidence="6">
    <location>
        <begin position="155"/>
        <end position="178"/>
    </location>
</feature>
<feature type="transmembrane region" description="Helical" evidence="6">
    <location>
        <begin position="129"/>
        <end position="148"/>
    </location>
</feature>
<keyword evidence="10" id="KW-1185">Reference proteome</keyword>
<evidence type="ECO:0000256" key="1">
    <source>
        <dbReference type="ARBA" id="ARBA00004141"/>
    </source>
</evidence>
<keyword evidence="2 6" id="KW-0812">Transmembrane</keyword>
<dbReference type="GO" id="GO:0016020">
    <property type="term" value="C:membrane"/>
    <property type="evidence" value="ECO:0007669"/>
    <property type="project" value="UniProtKB-SubCell"/>
</dbReference>
<feature type="region of interest" description="Disordered" evidence="5">
    <location>
        <begin position="761"/>
        <end position="890"/>
    </location>
</feature>
<feature type="compositionally biased region" description="Polar residues" evidence="5">
    <location>
        <begin position="562"/>
        <end position="574"/>
    </location>
</feature>
<feature type="signal peptide" evidence="7">
    <location>
        <begin position="1"/>
        <end position="29"/>
    </location>
</feature>
<dbReference type="PANTHER" id="PTHR39469">
    <property type="entry name" value="CHROMOSOME 1, WHOLE GENOME SHOTGUN SEQUENCE"/>
    <property type="match status" value="1"/>
</dbReference>
<proteinExistence type="predicted"/>
<reference evidence="9 10" key="1">
    <citation type="submission" date="2016-03" db="EMBL/GenBank/DDBJ databases">
        <title>Whole genome sequencing of Grifola frondosa 9006-11.</title>
        <authorList>
            <person name="Min B."/>
            <person name="Park H."/>
            <person name="Kim J.-G."/>
            <person name="Cho H."/>
            <person name="Oh Y.-L."/>
            <person name="Kong W.-S."/>
            <person name="Choi I.-G."/>
        </authorList>
    </citation>
    <scope>NUCLEOTIDE SEQUENCE [LARGE SCALE GENOMIC DNA]</scope>
    <source>
        <strain evidence="9 10">9006-11</strain>
    </source>
</reference>
<evidence type="ECO:0000256" key="4">
    <source>
        <dbReference type="ARBA" id="ARBA00023136"/>
    </source>
</evidence>
<evidence type="ECO:0000256" key="7">
    <source>
        <dbReference type="SAM" id="SignalP"/>
    </source>
</evidence>